<dbReference type="GO" id="GO:0006096">
    <property type="term" value="P:glycolytic process"/>
    <property type="evidence" value="ECO:0007669"/>
    <property type="project" value="UniProtKB-KW"/>
</dbReference>
<organism evidence="6">
    <name type="scientific">Arcella intermedia</name>
    <dbReference type="NCBI Taxonomy" id="1963864"/>
    <lineage>
        <taxon>Eukaryota</taxon>
        <taxon>Amoebozoa</taxon>
        <taxon>Tubulinea</taxon>
        <taxon>Elardia</taxon>
        <taxon>Arcellinida</taxon>
        <taxon>Sphaerothecina</taxon>
        <taxon>Arcellidae</taxon>
        <taxon>Arcella</taxon>
    </lineage>
</organism>
<evidence type="ECO:0000256" key="2">
    <source>
        <dbReference type="ARBA" id="ARBA00022723"/>
    </source>
</evidence>
<keyword evidence="5" id="KW-0324">Glycolysis</keyword>
<evidence type="ECO:0000256" key="5">
    <source>
        <dbReference type="ARBA" id="ARBA00023152"/>
    </source>
</evidence>
<dbReference type="InterPro" id="IPR007666">
    <property type="entry name" value="ADP_PFK/GK"/>
</dbReference>
<dbReference type="Pfam" id="PF04587">
    <property type="entry name" value="ADP_PFK_GK"/>
    <property type="match status" value="1"/>
</dbReference>
<keyword evidence="4" id="KW-0460">Magnesium</keyword>
<sequence length="381" mass="42857">MREFEELMRYAWENGAAVERFIENNQLCTQIIQKAQSLEDISYHNGGNAALMGMKFLSQGADVLLGGAVGEHTKPLLPPNIRIANQEGHDEIHLILEFSRGERWGELTAPRDNRLIVHCDYTNSRLNVLEEFHSALASFQPELVVITGVHLLEREDPSFRTKRLQTIVSEIKKVNKEAPVHFELASNSDIGFISEVGSTILPHVDSLGLNEQELGYLYASLGGTKVAKSSVPKYVKKHFKEPKVQTISNAIAFIFNKIKPATREFSRIHFHYLKYHIVAQRKGSRWVPGKKSVVIGSMIASIQSCVFSDIQKLDELFFVPFSSETSTLEAVRFWEEQGIEFYLSPVLVCKSPKKTVGLGDAISATGLLYHQQQTSQTKKVQ</sequence>
<evidence type="ECO:0008006" key="7">
    <source>
        <dbReference type="Google" id="ProtNLM"/>
    </source>
</evidence>
<protein>
    <recommendedName>
        <fullName evidence="7">ADP-dependent glucokinase</fullName>
    </recommendedName>
</protein>
<dbReference type="Gene3D" id="3.40.1190.20">
    <property type="match status" value="1"/>
</dbReference>
<evidence type="ECO:0000313" key="6">
    <source>
        <dbReference type="EMBL" id="NDV32621.1"/>
    </source>
</evidence>
<dbReference type="GO" id="GO:0005783">
    <property type="term" value="C:endoplasmic reticulum"/>
    <property type="evidence" value="ECO:0007669"/>
    <property type="project" value="TreeGrafter"/>
</dbReference>
<dbReference type="PANTHER" id="PTHR21208">
    <property type="entry name" value="ADP-DEPENDENT GLUCOKINASE"/>
    <property type="match status" value="1"/>
</dbReference>
<dbReference type="PANTHER" id="PTHR21208:SF0">
    <property type="entry name" value="ADP-DEPENDENT GLUCOKINASE"/>
    <property type="match status" value="1"/>
</dbReference>
<dbReference type="PROSITE" id="PS51255">
    <property type="entry name" value="ADPK"/>
    <property type="match status" value="1"/>
</dbReference>
<keyword evidence="1" id="KW-0808">Transferase</keyword>
<dbReference type="EMBL" id="GIBP01003652">
    <property type="protein sequence ID" value="NDV32621.1"/>
    <property type="molecule type" value="Transcribed_RNA"/>
</dbReference>
<dbReference type="InterPro" id="IPR029056">
    <property type="entry name" value="Ribokinase-like"/>
</dbReference>
<reference evidence="6" key="1">
    <citation type="journal article" date="2020" name="J. Eukaryot. Microbiol.">
        <title>De novo Sequencing, Assembly and Annotation of the Transcriptome for the Free-Living Testate Amoeba Arcella intermedia.</title>
        <authorList>
            <person name="Ribeiro G.M."/>
            <person name="Porfirio-Sousa A.L."/>
            <person name="Maurer-Alcala X.X."/>
            <person name="Katz L.A."/>
            <person name="Lahr D.J.G."/>
        </authorList>
    </citation>
    <scope>NUCLEOTIDE SEQUENCE</scope>
</reference>
<name>A0A6B2L6Q5_9EUKA</name>
<proteinExistence type="predicted"/>
<keyword evidence="3" id="KW-0418">Kinase</keyword>
<dbReference type="GO" id="GO:0046872">
    <property type="term" value="F:metal ion binding"/>
    <property type="evidence" value="ECO:0007669"/>
    <property type="project" value="UniProtKB-KW"/>
</dbReference>
<dbReference type="SUPFAM" id="SSF53613">
    <property type="entry name" value="Ribokinase-like"/>
    <property type="match status" value="1"/>
</dbReference>
<evidence type="ECO:0000256" key="4">
    <source>
        <dbReference type="ARBA" id="ARBA00022842"/>
    </source>
</evidence>
<keyword evidence="2" id="KW-0479">Metal-binding</keyword>
<dbReference type="AlphaFoldDB" id="A0A6B2L6Q5"/>
<evidence type="ECO:0000256" key="3">
    <source>
        <dbReference type="ARBA" id="ARBA00022777"/>
    </source>
</evidence>
<evidence type="ECO:0000256" key="1">
    <source>
        <dbReference type="ARBA" id="ARBA00022679"/>
    </source>
</evidence>
<accession>A0A6B2L6Q5</accession>
<dbReference type="GO" id="GO:0043843">
    <property type="term" value="F:ADP-specific glucokinase activity"/>
    <property type="evidence" value="ECO:0007669"/>
    <property type="project" value="TreeGrafter"/>
</dbReference>
<dbReference type="GO" id="GO:0006006">
    <property type="term" value="P:glucose metabolic process"/>
    <property type="evidence" value="ECO:0007669"/>
    <property type="project" value="TreeGrafter"/>
</dbReference>